<dbReference type="Pfam" id="PF13411">
    <property type="entry name" value="MerR_1"/>
    <property type="match status" value="1"/>
</dbReference>
<feature type="domain" description="B12-binding" evidence="3">
    <location>
        <begin position="177"/>
        <end position="303"/>
    </location>
</feature>
<dbReference type="Gene3D" id="3.40.50.280">
    <property type="entry name" value="Cobalamin-binding domain"/>
    <property type="match status" value="1"/>
</dbReference>
<dbReference type="RefSeq" id="WP_093386972.1">
    <property type="nucleotide sequence ID" value="NZ_FOTW01000009.1"/>
</dbReference>
<dbReference type="InterPro" id="IPR000551">
    <property type="entry name" value="MerR-type_HTH_dom"/>
</dbReference>
<feature type="domain" description="HTH merR-type" evidence="2">
    <location>
        <begin position="6"/>
        <end position="62"/>
    </location>
</feature>
<protein>
    <submittedName>
        <fullName evidence="4">MerR HTH family regulatory protein</fullName>
    </submittedName>
</protein>
<dbReference type="OrthoDB" id="9800334at2"/>
<evidence type="ECO:0000313" key="5">
    <source>
        <dbReference type="Proteomes" id="UP000199470"/>
    </source>
</evidence>
<dbReference type="InterPro" id="IPR036724">
    <property type="entry name" value="Cobalamin-bd_sf"/>
</dbReference>
<dbReference type="Proteomes" id="UP000199470">
    <property type="component" value="Unassembled WGS sequence"/>
</dbReference>
<evidence type="ECO:0000313" key="4">
    <source>
        <dbReference type="EMBL" id="SFL90429.1"/>
    </source>
</evidence>
<dbReference type="SMART" id="SM00422">
    <property type="entry name" value="HTH_MERR"/>
    <property type="match status" value="1"/>
</dbReference>
<dbReference type="GO" id="GO:0003677">
    <property type="term" value="F:DNA binding"/>
    <property type="evidence" value="ECO:0007669"/>
    <property type="project" value="InterPro"/>
</dbReference>
<sequence length="326" mass="36121">MADICTIAAISLRTGISKEVLRKWEERYGFPVPERDGSGHRSYAAHQTIRLQMIKRLIDSGMRPSQVVPLSEEALQSLLQAQSIRTSAPHVDSLVVSELMAMIQLRDRSALDRRLKHEVRRLGLEKFVVEVMCALNGAVGTAWEQGKIGIRDEHVYSEMIQGLIREEISQVAKPDGQPRILITTPSGELHTLGILMVNALASLRGACCISLGAQTPVQEIPIAAADYRADIVCLCFSEAFPKRRILPYLKELRSVVPPQVEIWIGGAGAVGLDRSPRGISILLTLQNVIDAVHNYGREKYPQRARPLPKKLPATTSENPFGQVRRT</sequence>
<dbReference type="Gene3D" id="1.10.1660.10">
    <property type="match status" value="1"/>
</dbReference>
<gene>
    <name evidence="4" type="ORF">SAMN02982985_01960</name>
</gene>
<dbReference type="GO" id="GO:0031419">
    <property type="term" value="F:cobalamin binding"/>
    <property type="evidence" value="ECO:0007669"/>
    <property type="project" value="InterPro"/>
</dbReference>
<organism evidence="4 5">
    <name type="scientific">Rugamonas rubra</name>
    <dbReference type="NCBI Taxonomy" id="758825"/>
    <lineage>
        <taxon>Bacteria</taxon>
        <taxon>Pseudomonadati</taxon>
        <taxon>Pseudomonadota</taxon>
        <taxon>Betaproteobacteria</taxon>
        <taxon>Burkholderiales</taxon>
        <taxon>Oxalobacteraceae</taxon>
        <taxon>Telluria group</taxon>
        <taxon>Rugamonas</taxon>
    </lineage>
</organism>
<dbReference type="SUPFAM" id="SSF52242">
    <property type="entry name" value="Cobalamin (vitamin B12)-binding domain"/>
    <property type="match status" value="1"/>
</dbReference>
<dbReference type="InterPro" id="IPR036594">
    <property type="entry name" value="Meth_synthase_dom"/>
</dbReference>
<name>A0A1I4LHM8_9BURK</name>
<dbReference type="CDD" id="cd01104">
    <property type="entry name" value="HTH_MlrA-CarA"/>
    <property type="match status" value="1"/>
</dbReference>
<reference evidence="4 5" key="1">
    <citation type="submission" date="2016-10" db="EMBL/GenBank/DDBJ databases">
        <authorList>
            <person name="de Groot N.N."/>
        </authorList>
    </citation>
    <scope>NUCLEOTIDE SEQUENCE [LARGE SCALE GENOMIC DNA]</scope>
    <source>
        <strain evidence="4 5">ATCC 43154</strain>
    </source>
</reference>
<evidence type="ECO:0000259" key="2">
    <source>
        <dbReference type="PROSITE" id="PS50937"/>
    </source>
</evidence>
<dbReference type="AlphaFoldDB" id="A0A1I4LHM8"/>
<accession>A0A1I4LHM8</accession>
<dbReference type="SUPFAM" id="SSF46955">
    <property type="entry name" value="Putative DNA-binding domain"/>
    <property type="match status" value="1"/>
</dbReference>
<dbReference type="InterPro" id="IPR006158">
    <property type="entry name" value="Cobalamin-bd"/>
</dbReference>
<evidence type="ECO:0000259" key="3">
    <source>
        <dbReference type="PROSITE" id="PS51332"/>
    </source>
</evidence>
<dbReference type="GO" id="GO:0046872">
    <property type="term" value="F:metal ion binding"/>
    <property type="evidence" value="ECO:0007669"/>
    <property type="project" value="InterPro"/>
</dbReference>
<dbReference type="STRING" id="758825.SAMN02982985_01960"/>
<dbReference type="InterPro" id="IPR009061">
    <property type="entry name" value="DNA-bd_dom_put_sf"/>
</dbReference>
<evidence type="ECO:0000256" key="1">
    <source>
        <dbReference type="SAM" id="MobiDB-lite"/>
    </source>
</evidence>
<dbReference type="GO" id="GO:0006355">
    <property type="term" value="P:regulation of DNA-templated transcription"/>
    <property type="evidence" value="ECO:0007669"/>
    <property type="project" value="InterPro"/>
</dbReference>
<dbReference type="PROSITE" id="PS51332">
    <property type="entry name" value="B12_BINDING"/>
    <property type="match status" value="1"/>
</dbReference>
<keyword evidence="5" id="KW-1185">Reference proteome</keyword>
<dbReference type="EMBL" id="FOTW01000009">
    <property type="protein sequence ID" value="SFL90429.1"/>
    <property type="molecule type" value="Genomic_DNA"/>
</dbReference>
<dbReference type="PROSITE" id="PS50937">
    <property type="entry name" value="HTH_MERR_2"/>
    <property type="match status" value="1"/>
</dbReference>
<dbReference type="CDD" id="cd02065">
    <property type="entry name" value="B12-binding_like"/>
    <property type="match status" value="1"/>
</dbReference>
<proteinExistence type="predicted"/>
<feature type="region of interest" description="Disordered" evidence="1">
    <location>
        <begin position="300"/>
        <end position="326"/>
    </location>
</feature>
<dbReference type="Gene3D" id="1.10.1240.10">
    <property type="entry name" value="Methionine synthase domain"/>
    <property type="match status" value="1"/>
</dbReference>